<dbReference type="WBParaSite" id="Pan_g10487.t1">
    <property type="protein sequence ID" value="Pan_g10487.t1"/>
    <property type="gene ID" value="Pan_g10487"/>
</dbReference>
<name>A0A7E4UN40_PANRE</name>
<dbReference type="AlphaFoldDB" id="A0A7E4UN40"/>
<organism evidence="1 2">
    <name type="scientific">Panagrellus redivivus</name>
    <name type="common">Microworm</name>
    <dbReference type="NCBI Taxonomy" id="6233"/>
    <lineage>
        <taxon>Eukaryota</taxon>
        <taxon>Metazoa</taxon>
        <taxon>Ecdysozoa</taxon>
        <taxon>Nematoda</taxon>
        <taxon>Chromadorea</taxon>
        <taxon>Rhabditida</taxon>
        <taxon>Tylenchina</taxon>
        <taxon>Panagrolaimomorpha</taxon>
        <taxon>Panagrolaimoidea</taxon>
        <taxon>Panagrolaimidae</taxon>
        <taxon>Panagrellus</taxon>
    </lineage>
</organism>
<sequence>MFGLGRPLALKWMENEQSRDSCSFKLTEKRSLIRTPITRVGPHPSKWATIAQKEPLLKQLDGTDESSHFVTSVICPCRMFSGFFTFASTMGNKQSYTLNSGDPKANTNSKTADIMADEIALPSDTSADGILIQSFTDENAPPRENPDIVVTTVTKDVELEKTDLQIDTSSHPVPQDETHEITIKIGEGLNLDETVQSQSSSSGVSVATSHGDYRIDDYPAIGEGVSIGAGGDTINVLERTPSLSTIPLQA</sequence>
<reference evidence="2" key="2">
    <citation type="submission" date="2020-10" db="UniProtKB">
        <authorList>
            <consortium name="WormBaseParasite"/>
        </authorList>
    </citation>
    <scope>IDENTIFICATION</scope>
</reference>
<keyword evidence="1" id="KW-1185">Reference proteome</keyword>
<reference evidence="1" key="1">
    <citation type="journal article" date="2013" name="Genetics">
        <title>The draft genome and transcriptome of Panagrellus redivivus are shaped by the harsh demands of a free-living lifestyle.</title>
        <authorList>
            <person name="Srinivasan J."/>
            <person name="Dillman A.R."/>
            <person name="Macchietto M.G."/>
            <person name="Heikkinen L."/>
            <person name="Lakso M."/>
            <person name="Fracchia K.M."/>
            <person name="Antoshechkin I."/>
            <person name="Mortazavi A."/>
            <person name="Wong G."/>
            <person name="Sternberg P.W."/>
        </authorList>
    </citation>
    <scope>NUCLEOTIDE SEQUENCE [LARGE SCALE GENOMIC DNA]</scope>
    <source>
        <strain evidence="1">MT8872</strain>
    </source>
</reference>
<protein>
    <submittedName>
        <fullName evidence="2">Uncharacterized protein</fullName>
    </submittedName>
</protein>
<accession>A0A7E4UN40</accession>
<evidence type="ECO:0000313" key="1">
    <source>
        <dbReference type="Proteomes" id="UP000492821"/>
    </source>
</evidence>
<proteinExistence type="predicted"/>
<dbReference type="Proteomes" id="UP000492821">
    <property type="component" value="Unassembled WGS sequence"/>
</dbReference>
<evidence type="ECO:0000313" key="2">
    <source>
        <dbReference type="WBParaSite" id="Pan_g10487.t1"/>
    </source>
</evidence>